<dbReference type="CDD" id="cd04607">
    <property type="entry name" value="CBS_pair_NTP_transferase_assoc"/>
    <property type="match status" value="1"/>
</dbReference>
<keyword evidence="4" id="KW-1185">Reference proteome</keyword>
<dbReference type="Proteomes" id="UP000503018">
    <property type="component" value="Chromosome"/>
</dbReference>
<dbReference type="InterPro" id="IPR000644">
    <property type="entry name" value="CBS_dom"/>
</dbReference>
<dbReference type="SUPFAM" id="SSF54631">
    <property type="entry name" value="CBS-domain pair"/>
    <property type="match status" value="1"/>
</dbReference>
<dbReference type="PROSITE" id="PS51371">
    <property type="entry name" value="CBS"/>
    <property type="match status" value="1"/>
</dbReference>
<dbReference type="Gene3D" id="3.10.580.10">
    <property type="entry name" value="CBS-domain"/>
    <property type="match status" value="1"/>
</dbReference>
<keyword evidence="3" id="KW-0808">Transferase</keyword>
<dbReference type="InterPro" id="IPR005835">
    <property type="entry name" value="NTP_transferase_dom"/>
</dbReference>
<dbReference type="Pfam" id="PF00483">
    <property type="entry name" value="NTP_transferase"/>
    <property type="match status" value="1"/>
</dbReference>
<feature type="domain" description="CBS" evidence="2">
    <location>
        <begin position="1"/>
        <end position="63"/>
    </location>
</feature>
<name>A0A6M4AVN6_9SPHN</name>
<dbReference type="EMBL" id="CP053015">
    <property type="protein sequence ID" value="QJQ32766.1"/>
    <property type="molecule type" value="Genomic_DNA"/>
</dbReference>
<accession>A0A6M4AVN6</accession>
<keyword evidence="1" id="KW-0129">CBS domain</keyword>
<proteinExistence type="predicted"/>
<dbReference type="AlphaFoldDB" id="A0A6M4AVN6"/>
<evidence type="ECO:0000259" key="2">
    <source>
        <dbReference type="PROSITE" id="PS51371"/>
    </source>
</evidence>
<gene>
    <name evidence="3" type="ORF">GV829_10195</name>
</gene>
<dbReference type="InterPro" id="IPR046342">
    <property type="entry name" value="CBS_dom_sf"/>
</dbReference>
<dbReference type="Pfam" id="PF00571">
    <property type="entry name" value="CBS"/>
    <property type="match status" value="1"/>
</dbReference>
<evidence type="ECO:0000313" key="4">
    <source>
        <dbReference type="Proteomes" id="UP000503018"/>
    </source>
</evidence>
<sequence>MHSENWRSALVPVATSIGDAIKNLNDSGLQIALIVDAEERLIGTVTDGDVRRGLLRGLTLNDSVDSIVHADPLVVPHGLRPELVADLMRINRVGQLPCIDESRRVTGLYLWDQLAKPVDTLDNIFVIMAGGKGVRLRPYTENCPKPLLMVGDKPILQHIIERAALEGFRHFVIAIHYLGEMIVDHFGDGSALGVNITYLREDRPLGTGGALSLMQITPQAPLIVTNGDVLTSIRYTEILEFHERHRAKATMAVRTHELQNPFGVVHTDGVEISRFEEKPTIRSQINAGIYVIDPAALLFLEPNQHCDMPSLFERVIQSSARAVAFPMHETWLDVGRHDDLETARRMAK</sequence>
<dbReference type="SUPFAM" id="SSF53448">
    <property type="entry name" value="Nucleotide-diphospho-sugar transferases"/>
    <property type="match status" value="1"/>
</dbReference>
<dbReference type="PANTHER" id="PTHR22572">
    <property type="entry name" value="SUGAR-1-PHOSPHATE GUANYL TRANSFERASE"/>
    <property type="match status" value="1"/>
</dbReference>
<reference evidence="3 4" key="1">
    <citation type="submission" date="2020-01" db="EMBL/GenBank/DDBJ databases">
        <title>Sphingomonas sp. strain CSW-10.</title>
        <authorList>
            <person name="Chen W.-M."/>
        </authorList>
    </citation>
    <scope>NUCLEOTIDE SEQUENCE [LARGE SCALE GENOMIC DNA]</scope>
    <source>
        <strain evidence="3 4">CSW-10</strain>
    </source>
</reference>
<evidence type="ECO:0000256" key="1">
    <source>
        <dbReference type="PROSITE-ProRule" id="PRU00703"/>
    </source>
</evidence>
<dbReference type="SMART" id="SM00116">
    <property type="entry name" value="CBS"/>
    <property type="match status" value="2"/>
</dbReference>
<evidence type="ECO:0000313" key="3">
    <source>
        <dbReference type="EMBL" id="QJQ32766.1"/>
    </source>
</evidence>
<dbReference type="InterPro" id="IPR050486">
    <property type="entry name" value="Mannose-1P_guanyltransferase"/>
</dbReference>
<protein>
    <submittedName>
        <fullName evidence="3">NTP transferase domain-containing protein</fullName>
    </submittedName>
</protein>
<dbReference type="CDD" id="cd06426">
    <property type="entry name" value="NTP_transferase_like_2"/>
    <property type="match status" value="1"/>
</dbReference>
<dbReference type="GO" id="GO:0016740">
    <property type="term" value="F:transferase activity"/>
    <property type="evidence" value="ECO:0007669"/>
    <property type="project" value="UniProtKB-KW"/>
</dbReference>
<dbReference type="KEGG" id="slan:GV829_10195"/>
<dbReference type="Gene3D" id="3.90.550.10">
    <property type="entry name" value="Spore Coat Polysaccharide Biosynthesis Protein SpsA, Chain A"/>
    <property type="match status" value="1"/>
</dbReference>
<organism evidence="3 4">
    <name type="scientific">Sphingomonas lacunae</name>
    <dbReference type="NCBI Taxonomy" id="2698828"/>
    <lineage>
        <taxon>Bacteria</taxon>
        <taxon>Pseudomonadati</taxon>
        <taxon>Pseudomonadota</taxon>
        <taxon>Alphaproteobacteria</taxon>
        <taxon>Sphingomonadales</taxon>
        <taxon>Sphingomonadaceae</taxon>
        <taxon>Sphingomonas</taxon>
    </lineage>
</organism>
<dbReference type="InterPro" id="IPR029044">
    <property type="entry name" value="Nucleotide-diphossugar_trans"/>
</dbReference>